<feature type="transmembrane region" description="Helical" evidence="1">
    <location>
        <begin position="40"/>
        <end position="59"/>
    </location>
</feature>
<accession>A0A4Q7NZ27</accession>
<keyword evidence="1" id="KW-0812">Transmembrane</keyword>
<feature type="transmembrane region" description="Helical" evidence="1">
    <location>
        <begin position="188"/>
        <end position="207"/>
    </location>
</feature>
<comment type="caution">
    <text evidence="2">The sequence shown here is derived from an EMBL/GenBank/DDBJ whole genome shotgun (WGS) entry which is preliminary data.</text>
</comment>
<proteinExistence type="predicted"/>
<gene>
    <name evidence="2" type="ORF">EV197_2936</name>
</gene>
<dbReference type="RefSeq" id="WP_130287460.1">
    <property type="nucleotide sequence ID" value="NZ_SGXE01000004.1"/>
</dbReference>
<reference evidence="2 3" key="1">
    <citation type="submission" date="2019-02" db="EMBL/GenBank/DDBJ databases">
        <title>Genomic Encyclopedia of Type Strains, Phase IV (KMG-IV): sequencing the most valuable type-strain genomes for metagenomic binning, comparative biology and taxonomic classification.</title>
        <authorList>
            <person name="Goeker M."/>
        </authorList>
    </citation>
    <scope>NUCLEOTIDE SEQUENCE [LARGE SCALE GENOMIC DNA]</scope>
    <source>
        <strain evidence="2 3">DSM 17196</strain>
    </source>
</reference>
<sequence length="337" mass="38382">MSNPVNIQKNLVVFSIPLLLITALVVLVKSPLFTTNTSQLAIGVTADLLITIPLIYFLIIRKTSIPNTTVVPVLVLGMIICTVILPVQQQYYLDLFKTWVFPVIELSIVGYVLYNVNKAIKRFKITKNESIDFFTALKNTCYELLPKKAAMAVATEIAVFYYGFVIWKKRKLKENEYSYHKESETISLLLGILLIVAVETVVLHNLIAKWNDIIAWVVTFLSVYSGFQLFGTLKSIYHRPICIEKDKLLLRFGMMNETSIEISNIEKVEVSAKDITLDKETRKLSFLGSLSSHNIIIYLKEKNTLIGPYGIKKQYKTIALHVDQKQKFANHIETLLD</sequence>
<evidence type="ECO:0000313" key="3">
    <source>
        <dbReference type="Proteomes" id="UP000292262"/>
    </source>
</evidence>
<feature type="transmembrane region" description="Helical" evidence="1">
    <location>
        <begin position="65"/>
        <end position="87"/>
    </location>
</feature>
<protein>
    <submittedName>
        <fullName evidence="2">Uncharacterized protein</fullName>
    </submittedName>
</protein>
<evidence type="ECO:0000256" key="1">
    <source>
        <dbReference type="SAM" id="Phobius"/>
    </source>
</evidence>
<feature type="transmembrane region" description="Helical" evidence="1">
    <location>
        <begin position="99"/>
        <end position="116"/>
    </location>
</feature>
<evidence type="ECO:0000313" key="2">
    <source>
        <dbReference type="EMBL" id="RZS92300.1"/>
    </source>
</evidence>
<keyword evidence="3" id="KW-1185">Reference proteome</keyword>
<dbReference type="Proteomes" id="UP000292262">
    <property type="component" value="Unassembled WGS sequence"/>
</dbReference>
<keyword evidence="1" id="KW-0472">Membrane</keyword>
<dbReference type="EMBL" id="SGXE01000004">
    <property type="protein sequence ID" value="RZS92300.1"/>
    <property type="molecule type" value="Genomic_DNA"/>
</dbReference>
<feature type="transmembrane region" description="Helical" evidence="1">
    <location>
        <begin position="12"/>
        <end position="28"/>
    </location>
</feature>
<feature type="transmembrane region" description="Helical" evidence="1">
    <location>
        <begin position="213"/>
        <end position="231"/>
    </location>
</feature>
<keyword evidence="1" id="KW-1133">Transmembrane helix</keyword>
<feature type="transmembrane region" description="Helical" evidence="1">
    <location>
        <begin position="149"/>
        <end position="167"/>
    </location>
</feature>
<organism evidence="2 3">
    <name type="scientific">Aquimarina brevivitae</name>
    <dbReference type="NCBI Taxonomy" id="323412"/>
    <lineage>
        <taxon>Bacteria</taxon>
        <taxon>Pseudomonadati</taxon>
        <taxon>Bacteroidota</taxon>
        <taxon>Flavobacteriia</taxon>
        <taxon>Flavobacteriales</taxon>
        <taxon>Flavobacteriaceae</taxon>
        <taxon>Aquimarina</taxon>
    </lineage>
</organism>
<dbReference type="AlphaFoldDB" id="A0A4Q7NZ27"/>
<dbReference type="OrthoDB" id="979693at2"/>
<name>A0A4Q7NZ27_9FLAO</name>